<dbReference type="EMBL" id="MDER01000080">
    <property type="protein sequence ID" value="ODP26688.1"/>
    <property type="molecule type" value="Genomic_DNA"/>
</dbReference>
<name>A0A1E3KYR4_9BACL</name>
<comment type="caution">
    <text evidence="1">The sequence shown here is derived from an EMBL/GenBank/DDBJ whole genome shotgun (WGS) entry which is preliminary data.</text>
</comment>
<proteinExistence type="predicted"/>
<accession>A0A1E3KYR4</accession>
<protein>
    <submittedName>
        <fullName evidence="1">Uncharacterized protein</fullName>
    </submittedName>
</protein>
<dbReference type="Proteomes" id="UP000094578">
    <property type="component" value="Unassembled WGS sequence"/>
</dbReference>
<dbReference type="STRING" id="1886670.PTI45_03967"/>
<reference evidence="1 2" key="1">
    <citation type="submission" date="2016-08" db="EMBL/GenBank/DDBJ databases">
        <title>Genome sequencing of Paenibacillus sp. TI45-13ar, isolated from Korean traditional nuruk.</title>
        <authorList>
            <person name="Kim S.-J."/>
        </authorList>
    </citation>
    <scope>NUCLEOTIDE SEQUENCE [LARGE SCALE GENOMIC DNA]</scope>
    <source>
        <strain evidence="1 2">TI45-13ar</strain>
    </source>
</reference>
<dbReference type="RefSeq" id="WP_069329307.1">
    <property type="nucleotide sequence ID" value="NZ_MDER01000080.1"/>
</dbReference>
<evidence type="ECO:0000313" key="2">
    <source>
        <dbReference type="Proteomes" id="UP000094578"/>
    </source>
</evidence>
<organism evidence="1 2">
    <name type="scientific">Paenibacillus nuruki</name>
    <dbReference type="NCBI Taxonomy" id="1886670"/>
    <lineage>
        <taxon>Bacteria</taxon>
        <taxon>Bacillati</taxon>
        <taxon>Bacillota</taxon>
        <taxon>Bacilli</taxon>
        <taxon>Bacillales</taxon>
        <taxon>Paenibacillaceae</taxon>
        <taxon>Paenibacillus</taxon>
    </lineage>
</organism>
<sequence>MNHTELRITSLSAGQLEQLALELLPRMNYEWDNLVPSGRKEGTNQTRKGQPDLWTEDKAGNCIYVEVTRDSKKGKIQKDIQSCLDTYNSFKDKNSLMCIAFTATNPQHNEVTACEQLCKDSSASFKLIHIHAIAKELDKKNNQDIRYKYLQIPSDQSSDPQVIMRIKRMLYIPLKDELLQLKVEHQKSIFFPEFKLNFIKKIISEQHKFRVNSNLLETLTNLQKKVEKFYHSAESKCTIVIRNFFVEGFTELYGFIVEGHAPIYDDEGEVVFYEDKYVEEYDIVCDLSRSFVKNIINYSQDELQYDWQNHWQNHNPHLVNLFKSSFYEENLTYSTKRKAIIKTDLNAAEYIVSHKHFSTYFQESREFKELSVISSEVTNIISESLKQVNDIFDEIYDKYERI</sequence>
<keyword evidence="2" id="KW-1185">Reference proteome</keyword>
<dbReference type="AlphaFoldDB" id="A0A1E3KYR4"/>
<evidence type="ECO:0000313" key="1">
    <source>
        <dbReference type="EMBL" id="ODP26688.1"/>
    </source>
</evidence>
<gene>
    <name evidence="1" type="ORF">PTI45_03967</name>
</gene>